<protein>
    <recommendedName>
        <fullName evidence="4">Protein HRI1</fullName>
    </recommendedName>
</protein>
<gene>
    <name evidence="7" type="ORF">L207DRAFT_475237</name>
</gene>
<name>A0A2J6QT82_HYAVF</name>
<dbReference type="GO" id="GO:0005634">
    <property type="term" value="C:nucleus"/>
    <property type="evidence" value="ECO:0007669"/>
    <property type="project" value="UniProtKB-SubCell"/>
</dbReference>
<evidence type="ECO:0000256" key="1">
    <source>
        <dbReference type="ARBA" id="ARBA00004123"/>
    </source>
</evidence>
<dbReference type="Pfam" id="PF16815">
    <property type="entry name" value="HRI1"/>
    <property type="match status" value="1"/>
</dbReference>
<dbReference type="STRING" id="1149755.A0A2J6QT82"/>
<organism evidence="7 8">
    <name type="scientific">Hyaloscypha variabilis (strain UAMH 11265 / GT02V1 / F)</name>
    <name type="common">Meliniomyces variabilis</name>
    <dbReference type="NCBI Taxonomy" id="1149755"/>
    <lineage>
        <taxon>Eukaryota</taxon>
        <taxon>Fungi</taxon>
        <taxon>Dikarya</taxon>
        <taxon>Ascomycota</taxon>
        <taxon>Pezizomycotina</taxon>
        <taxon>Leotiomycetes</taxon>
        <taxon>Helotiales</taxon>
        <taxon>Hyaloscyphaceae</taxon>
        <taxon>Hyaloscypha</taxon>
        <taxon>Hyaloscypha variabilis</taxon>
    </lineage>
</organism>
<comment type="similarity">
    <text evidence="3">Belongs to the HRI1 family.</text>
</comment>
<comment type="subcellular location">
    <subcellularLocation>
        <location evidence="2">Cytoplasm</location>
    </subcellularLocation>
    <subcellularLocation>
        <location evidence="1">Nucleus</location>
    </subcellularLocation>
</comment>
<reference evidence="7 8" key="1">
    <citation type="submission" date="2016-04" db="EMBL/GenBank/DDBJ databases">
        <title>A degradative enzymes factory behind the ericoid mycorrhizal symbiosis.</title>
        <authorList>
            <consortium name="DOE Joint Genome Institute"/>
            <person name="Martino E."/>
            <person name="Morin E."/>
            <person name="Grelet G."/>
            <person name="Kuo A."/>
            <person name="Kohler A."/>
            <person name="Daghino S."/>
            <person name="Barry K."/>
            <person name="Choi C."/>
            <person name="Cichocki N."/>
            <person name="Clum A."/>
            <person name="Copeland A."/>
            <person name="Hainaut M."/>
            <person name="Haridas S."/>
            <person name="Labutti K."/>
            <person name="Lindquist E."/>
            <person name="Lipzen A."/>
            <person name="Khouja H.-R."/>
            <person name="Murat C."/>
            <person name="Ohm R."/>
            <person name="Olson A."/>
            <person name="Spatafora J."/>
            <person name="Veneault-Fourrey C."/>
            <person name="Henrissat B."/>
            <person name="Grigoriev I."/>
            <person name="Martin F."/>
            <person name="Perotto S."/>
        </authorList>
    </citation>
    <scope>NUCLEOTIDE SEQUENCE [LARGE SCALE GENOMIC DNA]</scope>
    <source>
        <strain evidence="7 8">F</strain>
    </source>
</reference>
<evidence type="ECO:0000313" key="8">
    <source>
        <dbReference type="Proteomes" id="UP000235786"/>
    </source>
</evidence>
<dbReference type="OrthoDB" id="4045395at2759"/>
<accession>A0A2J6QT82</accession>
<dbReference type="AlphaFoldDB" id="A0A2J6QT82"/>
<dbReference type="Proteomes" id="UP000235786">
    <property type="component" value="Unassembled WGS sequence"/>
</dbReference>
<evidence type="ECO:0000256" key="4">
    <source>
        <dbReference type="ARBA" id="ARBA00017063"/>
    </source>
</evidence>
<sequence length="218" mass="24063">MAHRISTRISLRWLPDPPSEPTDTLVFNVGDFFMDLRVLKADASIDWGMAGERQILSKDPLKCRWIKTIDSLGPSEPDEGTFTPLPSGDDLETGSMPCAEKENAVTDYEEVWRKLVPRSGPKRGWILQSVEGKTFLGRVGGGYLALSDEQGHKFGARSEEWSPEKGWRVKYAIGDVEGVPSFAGAGSELLEGEAAWKIGETVVAFGKDFVVRAFENID</sequence>
<dbReference type="InterPro" id="IPR031818">
    <property type="entry name" value="Hri1"/>
</dbReference>
<dbReference type="EMBL" id="KZ613974">
    <property type="protein sequence ID" value="PMD29478.1"/>
    <property type="molecule type" value="Genomic_DNA"/>
</dbReference>
<dbReference type="InterPro" id="IPR043047">
    <property type="entry name" value="Hri1_N_sf"/>
</dbReference>
<keyword evidence="5" id="KW-0963">Cytoplasm</keyword>
<dbReference type="CDD" id="cd11692">
    <property type="entry name" value="HRI1_N_like"/>
    <property type="match status" value="1"/>
</dbReference>
<evidence type="ECO:0000256" key="2">
    <source>
        <dbReference type="ARBA" id="ARBA00004496"/>
    </source>
</evidence>
<evidence type="ECO:0000313" key="7">
    <source>
        <dbReference type="EMBL" id="PMD29478.1"/>
    </source>
</evidence>
<keyword evidence="6" id="KW-0539">Nucleus</keyword>
<evidence type="ECO:0000256" key="3">
    <source>
        <dbReference type="ARBA" id="ARBA00005229"/>
    </source>
</evidence>
<proteinExistence type="inferred from homology"/>
<evidence type="ECO:0000256" key="6">
    <source>
        <dbReference type="ARBA" id="ARBA00023242"/>
    </source>
</evidence>
<dbReference type="Gene3D" id="2.40.128.320">
    <property type="entry name" value="Protein HRI1, N-terminal domain"/>
    <property type="match status" value="1"/>
</dbReference>
<keyword evidence="8" id="KW-1185">Reference proteome</keyword>
<dbReference type="GO" id="GO:0005737">
    <property type="term" value="C:cytoplasm"/>
    <property type="evidence" value="ECO:0007669"/>
    <property type="project" value="UniProtKB-SubCell"/>
</dbReference>
<evidence type="ECO:0000256" key="5">
    <source>
        <dbReference type="ARBA" id="ARBA00022490"/>
    </source>
</evidence>
<dbReference type="InterPro" id="IPR038744">
    <property type="entry name" value="Hri1_N"/>
</dbReference>